<dbReference type="EMBL" id="WTXG01000001">
    <property type="protein sequence ID" value="KAI0307406.1"/>
    <property type="molecule type" value="Genomic_DNA"/>
</dbReference>
<protein>
    <submittedName>
        <fullName evidence="2">Uncharacterized protein</fullName>
    </submittedName>
</protein>
<gene>
    <name evidence="2" type="ORF">B0F90DRAFT_1673311</name>
</gene>
<keyword evidence="1" id="KW-0812">Transmembrane</keyword>
<dbReference type="Proteomes" id="UP001203297">
    <property type="component" value="Unassembled WGS sequence"/>
</dbReference>
<organism evidence="2 3">
    <name type="scientific">Multifurca ochricompacta</name>
    <dbReference type="NCBI Taxonomy" id="376703"/>
    <lineage>
        <taxon>Eukaryota</taxon>
        <taxon>Fungi</taxon>
        <taxon>Dikarya</taxon>
        <taxon>Basidiomycota</taxon>
        <taxon>Agaricomycotina</taxon>
        <taxon>Agaricomycetes</taxon>
        <taxon>Russulales</taxon>
        <taxon>Russulaceae</taxon>
        <taxon>Multifurca</taxon>
    </lineage>
</organism>
<keyword evidence="3" id="KW-1185">Reference proteome</keyword>
<evidence type="ECO:0000256" key="1">
    <source>
        <dbReference type="SAM" id="Phobius"/>
    </source>
</evidence>
<keyword evidence="1" id="KW-1133">Transmembrane helix</keyword>
<feature type="non-terminal residue" evidence="2">
    <location>
        <position position="72"/>
    </location>
</feature>
<feature type="transmembrane region" description="Helical" evidence="1">
    <location>
        <begin position="54"/>
        <end position="71"/>
    </location>
</feature>
<name>A0AAD4MBP7_9AGAM</name>
<evidence type="ECO:0000313" key="3">
    <source>
        <dbReference type="Proteomes" id="UP001203297"/>
    </source>
</evidence>
<reference evidence="2" key="1">
    <citation type="journal article" date="2022" name="New Phytol.">
        <title>Evolutionary transition to the ectomycorrhizal habit in the genomes of a hyperdiverse lineage of mushroom-forming fungi.</title>
        <authorList>
            <person name="Looney B."/>
            <person name="Miyauchi S."/>
            <person name="Morin E."/>
            <person name="Drula E."/>
            <person name="Courty P.E."/>
            <person name="Kohler A."/>
            <person name="Kuo A."/>
            <person name="LaButti K."/>
            <person name="Pangilinan J."/>
            <person name="Lipzen A."/>
            <person name="Riley R."/>
            <person name="Andreopoulos W."/>
            <person name="He G."/>
            <person name="Johnson J."/>
            <person name="Nolan M."/>
            <person name="Tritt A."/>
            <person name="Barry K.W."/>
            <person name="Grigoriev I.V."/>
            <person name="Nagy L.G."/>
            <person name="Hibbett D."/>
            <person name="Henrissat B."/>
            <person name="Matheny P.B."/>
            <person name="Labbe J."/>
            <person name="Martin F.M."/>
        </authorList>
    </citation>
    <scope>NUCLEOTIDE SEQUENCE</scope>
    <source>
        <strain evidence="2">BPL690</strain>
    </source>
</reference>
<accession>A0AAD4MBP7</accession>
<sequence length="72" mass="8709">MNRSWMDFFFLTFHSLIVIFHSTLFFLPILTCLLTPPLPFHRPFRDHCHRVCRYLFPVLSCFLFVCMPQLSI</sequence>
<feature type="transmembrane region" description="Helical" evidence="1">
    <location>
        <begin position="12"/>
        <end position="34"/>
    </location>
</feature>
<evidence type="ECO:0000313" key="2">
    <source>
        <dbReference type="EMBL" id="KAI0307406.1"/>
    </source>
</evidence>
<dbReference type="AlphaFoldDB" id="A0AAD4MBP7"/>
<comment type="caution">
    <text evidence="2">The sequence shown here is derived from an EMBL/GenBank/DDBJ whole genome shotgun (WGS) entry which is preliminary data.</text>
</comment>
<keyword evidence="1" id="KW-0472">Membrane</keyword>
<proteinExistence type="predicted"/>